<dbReference type="SUPFAM" id="SSF55874">
    <property type="entry name" value="ATPase domain of HSP90 chaperone/DNA topoisomerase II/histidine kinase"/>
    <property type="match status" value="1"/>
</dbReference>
<dbReference type="GO" id="GO:0004673">
    <property type="term" value="F:protein histidine kinase activity"/>
    <property type="evidence" value="ECO:0007669"/>
    <property type="project" value="UniProtKB-EC"/>
</dbReference>
<evidence type="ECO:0000259" key="7">
    <source>
        <dbReference type="PROSITE" id="PS50109"/>
    </source>
</evidence>
<dbReference type="InterPro" id="IPR004358">
    <property type="entry name" value="Sig_transdc_His_kin-like_C"/>
</dbReference>
<dbReference type="InterPro" id="IPR005467">
    <property type="entry name" value="His_kinase_dom"/>
</dbReference>
<dbReference type="Gene3D" id="3.30.565.10">
    <property type="entry name" value="Histidine kinase-like ATPase, C-terminal domain"/>
    <property type="match status" value="1"/>
</dbReference>
<dbReference type="PROSITE" id="PS50109">
    <property type="entry name" value="HIS_KIN"/>
    <property type="match status" value="1"/>
</dbReference>
<keyword evidence="3" id="KW-0597">Phosphoprotein</keyword>
<organism evidence="8">
    <name type="scientific">marine sediment metagenome</name>
    <dbReference type="NCBI Taxonomy" id="412755"/>
    <lineage>
        <taxon>unclassified sequences</taxon>
        <taxon>metagenomes</taxon>
        <taxon>ecological metagenomes</taxon>
    </lineage>
</organism>
<evidence type="ECO:0000256" key="2">
    <source>
        <dbReference type="ARBA" id="ARBA00012438"/>
    </source>
</evidence>
<evidence type="ECO:0000313" key="8">
    <source>
        <dbReference type="EMBL" id="KKL84920.1"/>
    </source>
</evidence>
<evidence type="ECO:0000256" key="3">
    <source>
        <dbReference type="ARBA" id="ARBA00022553"/>
    </source>
</evidence>
<sequence>MRYLTAAVSAALVLVAMFALATVAEGRKGKAKTTGSGYEKVVFVDKGYAFHGGPPPHTATDAAKAFKRLQGKTSWPGSSTVKYTVDASACGDDCSGAISDVNAGLAVWGVSGVTLTQDNITPDINPCTGSGNSVDWASVDGSGDTLAFTSVCRNVATKAIVGFEIVFDADETWSDSGDSGKFDIQATAFDLSEVATHVAEQFGFMAQRKKLTIRCAVPPLTVLADAKRTQQVLVNLVSNSVKFTESGHIEITAKQQGKDIVVTVEDTGCGIPDSMRDKVFDEFQQADSSSTRKAGGTGLGLAIVKRIVEGHGGKVTLSSIPDLGTRVTFTLPAADADSSITTLPHSGLQSA</sequence>
<comment type="catalytic activity">
    <reaction evidence="1">
        <text>ATP + protein L-histidine = ADP + protein N-phospho-L-histidine.</text>
        <dbReference type="EC" id="2.7.13.3"/>
    </reaction>
</comment>
<dbReference type="CDD" id="cd16922">
    <property type="entry name" value="HATPase_EvgS-ArcB-TorS-like"/>
    <property type="match status" value="1"/>
</dbReference>
<dbReference type="InterPro" id="IPR050736">
    <property type="entry name" value="Sensor_HK_Regulatory"/>
</dbReference>
<name>A0A0F9HT89_9ZZZZ</name>
<reference evidence="8" key="1">
    <citation type="journal article" date="2015" name="Nature">
        <title>Complex archaea that bridge the gap between prokaryotes and eukaryotes.</title>
        <authorList>
            <person name="Spang A."/>
            <person name="Saw J.H."/>
            <person name="Jorgensen S.L."/>
            <person name="Zaremba-Niedzwiedzka K."/>
            <person name="Martijn J."/>
            <person name="Lind A.E."/>
            <person name="van Eijk R."/>
            <person name="Schleper C."/>
            <person name="Guy L."/>
            <person name="Ettema T.J."/>
        </authorList>
    </citation>
    <scope>NUCLEOTIDE SEQUENCE</scope>
</reference>
<keyword evidence="5" id="KW-0418">Kinase</keyword>
<dbReference type="Pfam" id="PF02518">
    <property type="entry name" value="HATPase_c"/>
    <property type="match status" value="1"/>
</dbReference>
<dbReference type="GO" id="GO:0000160">
    <property type="term" value="P:phosphorelay signal transduction system"/>
    <property type="evidence" value="ECO:0007669"/>
    <property type="project" value="UniProtKB-KW"/>
</dbReference>
<protein>
    <recommendedName>
        <fullName evidence="2">histidine kinase</fullName>
        <ecNumber evidence="2">2.7.13.3</ecNumber>
    </recommendedName>
</protein>
<dbReference type="PANTHER" id="PTHR43711:SF1">
    <property type="entry name" value="HISTIDINE KINASE 1"/>
    <property type="match status" value="1"/>
</dbReference>
<evidence type="ECO:0000256" key="1">
    <source>
        <dbReference type="ARBA" id="ARBA00000085"/>
    </source>
</evidence>
<dbReference type="EMBL" id="LAZR01021557">
    <property type="protein sequence ID" value="KKL84920.1"/>
    <property type="molecule type" value="Genomic_DNA"/>
</dbReference>
<evidence type="ECO:0000256" key="5">
    <source>
        <dbReference type="ARBA" id="ARBA00022777"/>
    </source>
</evidence>
<dbReference type="SMART" id="SM00387">
    <property type="entry name" value="HATPase_c"/>
    <property type="match status" value="1"/>
</dbReference>
<dbReference type="InterPro" id="IPR036890">
    <property type="entry name" value="HATPase_C_sf"/>
</dbReference>
<dbReference type="AlphaFoldDB" id="A0A0F9HT89"/>
<gene>
    <name evidence="8" type="ORF">LCGC14_1959910</name>
</gene>
<dbReference type="InterPro" id="IPR024079">
    <property type="entry name" value="MetalloPept_cat_dom_sf"/>
</dbReference>
<dbReference type="InterPro" id="IPR003594">
    <property type="entry name" value="HATPase_dom"/>
</dbReference>
<dbReference type="PRINTS" id="PR00344">
    <property type="entry name" value="BCTRLSENSOR"/>
</dbReference>
<dbReference type="Gene3D" id="3.40.390.10">
    <property type="entry name" value="Collagenase (Catalytic Domain)"/>
    <property type="match status" value="1"/>
</dbReference>
<comment type="caution">
    <text evidence="8">The sequence shown here is derived from an EMBL/GenBank/DDBJ whole genome shotgun (WGS) entry which is preliminary data.</text>
</comment>
<evidence type="ECO:0000256" key="4">
    <source>
        <dbReference type="ARBA" id="ARBA00022679"/>
    </source>
</evidence>
<accession>A0A0F9HT89</accession>
<dbReference type="PANTHER" id="PTHR43711">
    <property type="entry name" value="TWO-COMPONENT HISTIDINE KINASE"/>
    <property type="match status" value="1"/>
</dbReference>
<keyword evidence="4" id="KW-0808">Transferase</keyword>
<proteinExistence type="predicted"/>
<dbReference type="GO" id="GO:0008237">
    <property type="term" value="F:metallopeptidase activity"/>
    <property type="evidence" value="ECO:0007669"/>
    <property type="project" value="InterPro"/>
</dbReference>
<feature type="domain" description="Histidine kinase" evidence="7">
    <location>
        <begin position="178"/>
        <end position="335"/>
    </location>
</feature>
<keyword evidence="6" id="KW-0902">Two-component regulatory system</keyword>
<dbReference type="EC" id="2.7.13.3" evidence="2"/>
<evidence type="ECO:0000256" key="6">
    <source>
        <dbReference type="ARBA" id="ARBA00023012"/>
    </source>
</evidence>
<dbReference type="FunFam" id="3.30.565.10:FF:000010">
    <property type="entry name" value="Sensor histidine kinase RcsC"/>
    <property type="match status" value="1"/>
</dbReference>